<protein>
    <recommendedName>
        <fullName evidence="2">Pesticidal crystal protein Cry22Aa Ig-like domain-containing protein</fullName>
    </recommendedName>
</protein>
<sequence length="302" mass="31540">MPSPPPVPSPPPPPPSLPPHPPPPYTPGVSVVDYVKSSAGFSGLDMTSFDDATFEASFLASFSAQMAASGGVETTDVVIAAIAVGSVFITSGVYFPSTATSTSSDFVNALSEAPPDVIPPVITLLGEGHVEVRQRGRYDDAGALVYDNVDGYSDELVVEGLEEVDTCCIAEFQITYRAADQAGNMASEVVRHVSVVPLCDPPSFMCGEEGEETCATCEAVVEQNGTTTTVCECIDVSYIASATTMSAATVEEFEPLVDTAPPWLTLLGDAELAITTTGTSVCPPTRGRNVLNVNSVKRCNCN</sequence>
<dbReference type="InterPro" id="IPR013783">
    <property type="entry name" value="Ig-like_fold"/>
</dbReference>
<comment type="caution">
    <text evidence="3">The sequence shown here is derived from an EMBL/GenBank/DDBJ whole genome shotgun (WGS) entry which is preliminary data.</text>
</comment>
<dbReference type="InterPro" id="IPR032179">
    <property type="entry name" value="Cry22Aa_Ig-like"/>
</dbReference>
<dbReference type="Pfam" id="PF16403">
    <property type="entry name" value="Bact_surface_Ig-like"/>
    <property type="match status" value="1"/>
</dbReference>
<evidence type="ECO:0000259" key="2">
    <source>
        <dbReference type="Pfam" id="PF16403"/>
    </source>
</evidence>
<accession>A0AAE0FFN6</accession>
<feature type="domain" description="Pesticidal crystal protein Cry22Aa Ig-like" evidence="2">
    <location>
        <begin position="122"/>
        <end position="195"/>
    </location>
</feature>
<dbReference type="Proteomes" id="UP001190700">
    <property type="component" value="Unassembled WGS sequence"/>
</dbReference>
<evidence type="ECO:0000313" key="3">
    <source>
        <dbReference type="EMBL" id="KAK3258508.1"/>
    </source>
</evidence>
<name>A0AAE0FFN6_9CHLO</name>
<organism evidence="3 4">
    <name type="scientific">Cymbomonas tetramitiformis</name>
    <dbReference type="NCBI Taxonomy" id="36881"/>
    <lineage>
        <taxon>Eukaryota</taxon>
        <taxon>Viridiplantae</taxon>
        <taxon>Chlorophyta</taxon>
        <taxon>Pyramimonadophyceae</taxon>
        <taxon>Pyramimonadales</taxon>
        <taxon>Pyramimonadaceae</taxon>
        <taxon>Cymbomonas</taxon>
    </lineage>
</organism>
<evidence type="ECO:0000256" key="1">
    <source>
        <dbReference type="SAM" id="MobiDB-lite"/>
    </source>
</evidence>
<keyword evidence="4" id="KW-1185">Reference proteome</keyword>
<reference evidence="3 4" key="1">
    <citation type="journal article" date="2015" name="Genome Biol. Evol.">
        <title>Comparative Genomics of a Bacterivorous Green Alga Reveals Evolutionary Causalities and Consequences of Phago-Mixotrophic Mode of Nutrition.</title>
        <authorList>
            <person name="Burns J.A."/>
            <person name="Paasch A."/>
            <person name="Narechania A."/>
            <person name="Kim E."/>
        </authorList>
    </citation>
    <scope>NUCLEOTIDE SEQUENCE [LARGE SCALE GENOMIC DNA]</scope>
    <source>
        <strain evidence="3 4">PLY_AMNH</strain>
    </source>
</reference>
<dbReference type="AlphaFoldDB" id="A0AAE0FFN6"/>
<proteinExistence type="predicted"/>
<feature type="region of interest" description="Disordered" evidence="1">
    <location>
        <begin position="1"/>
        <end position="24"/>
    </location>
</feature>
<evidence type="ECO:0000313" key="4">
    <source>
        <dbReference type="Proteomes" id="UP001190700"/>
    </source>
</evidence>
<gene>
    <name evidence="3" type="ORF">CYMTET_32448</name>
</gene>
<dbReference type="EMBL" id="LGRX02019487">
    <property type="protein sequence ID" value="KAK3258508.1"/>
    <property type="molecule type" value="Genomic_DNA"/>
</dbReference>
<dbReference type="Gene3D" id="2.60.40.10">
    <property type="entry name" value="Immunoglobulins"/>
    <property type="match status" value="1"/>
</dbReference>